<dbReference type="SUPFAM" id="SSF103473">
    <property type="entry name" value="MFS general substrate transporter"/>
    <property type="match status" value="1"/>
</dbReference>
<protein>
    <submittedName>
        <fullName evidence="7">Major Facilitator Superfamily transporter</fullName>
    </submittedName>
</protein>
<evidence type="ECO:0000256" key="2">
    <source>
        <dbReference type="ARBA" id="ARBA00022692"/>
    </source>
</evidence>
<dbReference type="Pfam" id="PF07690">
    <property type="entry name" value="MFS_1"/>
    <property type="match status" value="1"/>
</dbReference>
<dbReference type="AlphaFoldDB" id="A0A0G3H4S0"/>
<keyword evidence="8" id="KW-1185">Reference proteome</keyword>
<evidence type="ECO:0000256" key="4">
    <source>
        <dbReference type="ARBA" id="ARBA00023136"/>
    </source>
</evidence>
<dbReference type="CDD" id="cd17393">
    <property type="entry name" value="MFS_MosC_like"/>
    <property type="match status" value="1"/>
</dbReference>
<feature type="transmembrane region" description="Helical" evidence="5">
    <location>
        <begin position="7"/>
        <end position="29"/>
    </location>
</feature>
<evidence type="ECO:0000256" key="5">
    <source>
        <dbReference type="SAM" id="Phobius"/>
    </source>
</evidence>
<comment type="subcellular location">
    <subcellularLocation>
        <location evidence="1">Cell membrane</location>
        <topology evidence="1">Multi-pass membrane protein</topology>
    </subcellularLocation>
</comment>
<dbReference type="InterPro" id="IPR036259">
    <property type="entry name" value="MFS_trans_sf"/>
</dbReference>
<reference evidence="7 8" key="1">
    <citation type="journal article" date="2015" name="Genome Announc.">
        <title>Complete Genome Sequence of the Type Strain Corynebacterium testudinoris DSM 44614, Recovered from Necrotic Lesions in the Mouth of a Tortoise.</title>
        <authorList>
            <person name="Ruckert C."/>
            <person name="Kriete M."/>
            <person name="Jaenicke S."/>
            <person name="Winkler A."/>
            <person name="Tauch A."/>
        </authorList>
    </citation>
    <scope>NUCLEOTIDE SEQUENCE [LARGE SCALE GENOMIC DNA]</scope>
    <source>
        <strain evidence="7 8">DSM 44614</strain>
    </source>
</reference>
<reference evidence="8" key="2">
    <citation type="submission" date="2015-05" db="EMBL/GenBank/DDBJ databases">
        <title>Complete genome sequence of Corynebacterium testudinoris DSM 44614, recovered from necrotic lesions in the mouth of a tortoise.</title>
        <authorList>
            <person name="Ruckert C."/>
            <person name="Albersmeier A."/>
            <person name="Winkler A."/>
            <person name="Tauch A."/>
        </authorList>
    </citation>
    <scope>NUCLEOTIDE SEQUENCE [LARGE SCALE GENOMIC DNA]</scope>
    <source>
        <strain evidence="8">DSM 44614</strain>
    </source>
</reference>
<feature type="transmembrane region" description="Helical" evidence="5">
    <location>
        <begin position="161"/>
        <end position="181"/>
    </location>
</feature>
<evidence type="ECO:0000256" key="1">
    <source>
        <dbReference type="ARBA" id="ARBA00004651"/>
    </source>
</evidence>
<dbReference type="GO" id="GO:0005886">
    <property type="term" value="C:plasma membrane"/>
    <property type="evidence" value="ECO:0007669"/>
    <property type="project" value="UniProtKB-SubCell"/>
</dbReference>
<feature type="transmembrane region" description="Helical" evidence="5">
    <location>
        <begin position="274"/>
        <end position="293"/>
    </location>
</feature>
<dbReference type="PATRIC" id="fig|136857.5.peg.953"/>
<dbReference type="InterPro" id="IPR020846">
    <property type="entry name" value="MFS_dom"/>
</dbReference>
<proteinExistence type="predicted"/>
<dbReference type="InterPro" id="IPR051788">
    <property type="entry name" value="MFS_Transporter"/>
</dbReference>
<evidence type="ECO:0000313" key="8">
    <source>
        <dbReference type="Proteomes" id="UP000035540"/>
    </source>
</evidence>
<evidence type="ECO:0000259" key="6">
    <source>
        <dbReference type="PROSITE" id="PS50850"/>
    </source>
</evidence>
<dbReference type="PANTHER" id="PTHR23514">
    <property type="entry name" value="BYPASS OF STOP CODON PROTEIN 6"/>
    <property type="match status" value="1"/>
</dbReference>
<dbReference type="Gene3D" id="1.20.1250.20">
    <property type="entry name" value="MFS general substrate transporter like domains"/>
    <property type="match status" value="2"/>
</dbReference>
<feature type="transmembrane region" description="Helical" evidence="5">
    <location>
        <begin position="202"/>
        <end position="222"/>
    </location>
</feature>
<feature type="domain" description="Major facilitator superfamily (MFS) profile" evidence="6">
    <location>
        <begin position="204"/>
        <end position="391"/>
    </location>
</feature>
<keyword evidence="2 5" id="KW-0812">Transmembrane</keyword>
<feature type="transmembrane region" description="Helical" evidence="5">
    <location>
        <begin position="73"/>
        <end position="91"/>
    </location>
</feature>
<organism evidence="7 8">
    <name type="scientific">Corynebacterium testudinoris</name>
    <dbReference type="NCBI Taxonomy" id="136857"/>
    <lineage>
        <taxon>Bacteria</taxon>
        <taxon>Bacillati</taxon>
        <taxon>Actinomycetota</taxon>
        <taxon>Actinomycetes</taxon>
        <taxon>Mycobacteriales</taxon>
        <taxon>Corynebacteriaceae</taxon>
        <taxon>Corynebacterium</taxon>
    </lineage>
</organism>
<keyword evidence="3 5" id="KW-1133">Transmembrane helix</keyword>
<keyword evidence="4 5" id="KW-0472">Membrane</keyword>
<dbReference type="OrthoDB" id="151222at2"/>
<dbReference type="STRING" id="136857.CTEST_04795"/>
<feature type="transmembrane region" description="Helical" evidence="5">
    <location>
        <begin position="135"/>
        <end position="155"/>
    </location>
</feature>
<name>A0A0G3H4S0_9CORY</name>
<dbReference type="PANTHER" id="PTHR23514:SF13">
    <property type="entry name" value="INNER MEMBRANE PROTEIN YBJJ"/>
    <property type="match status" value="1"/>
</dbReference>
<dbReference type="InterPro" id="IPR011701">
    <property type="entry name" value="MFS"/>
</dbReference>
<dbReference type="RefSeq" id="WP_047252771.1">
    <property type="nucleotide sequence ID" value="NZ_CP011545.1"/>
</dbReference>
<dbReference type="EMBL" id="CP011545">
    <property type="protein sequence ID" value="AKK08406.1"/>
    <property type="molecule type" value="Genomic_DNA"/>
</dbReference>
<accession>A0A0G3H4S0</accession>
<sequence length="391" mass="39463">MNEGYRRVAGVGILFATNGAVFSSVLPWYPTIKAQWGLSDLAFGLLVAAVAVGSLGSTVLPSWAVNRFGPRKVVLYGTAILALLVATIGWIPSAWPLAVVFACFGLMDAVVDVSQNVAGVRVQDRLGKSIISSLHAFWSLGAVAGGAAGTAAAVAGLDIRVHLGIVAGVVMLFALVGTWLTGPVPASRKEDDGSAGGVDKRVWTSAMVVLPIALVALSGTMIEDLANNWSGLASVELAGGTLEAAGLAFTVMLAAQCIGRFTGDMLINRFGTVAVARNGGVLIGIGGVLVVLATGPVLLFVGLAFAGFGCATLVPSAFAAAARLPGLSEGAGVTAVSWLMRLGFLGTSPLIGAISTGLSLRWAFGLLIIIGAVVAFLAPALRTGAAPAAKA</sequence>
<feature type="transmembrane region" description="Helical" evidence="5">
    <location>
        <begin position="333"/>
        <end position="354"/>
    </location>
</feature>
<evidence type="ECO:0000313" key="7">
    <source>
        <dbReference type="EMBL" id="AKK08406.1"/>
    </source>
</evidence>
<feature type="transmembrane region" description="Helical" evidence="5">
    <location>
        <begin position="299"/>
        <end position="321"/>
    </location>
</feature>
<dbReference type="KEGG" id="cted:CTEST_04795"/>
<feature type="transmembrane region" description="Helical" evidence="5">
    <location>
        <begin position="242"/>
        <end position="262"/>
    </location>
</feature>
<dbReference type="Proteomes" id="UP000035540">
    <property type="component" value="Chromosome"/>
</dbReference>
<dbReference type="PROSITE" id="PS50850">
    <property type="entry name" value="MFS"/>
    <property type="match status" value="1"/>
</dbReference>
<gene>
    <name evidence="7" type="ORF">CTEST_04795</name>
</gene>
<dbReference type="GO" id="GO:0022857">
    <property type="term" value="F:transmembrane transporter activity"/>
    <property type="evidence" value="ECO:0007669"/>
    <property type="project" value="InterPro"/>
</dbReference>
<evidence type="ECO:0000256" key="3">
    <source>
        <dbReference type="ARBA" id="ARBA00022989"/>
    </source>
</evidence>
<feature type="transmembrane region" description="Helical" evidence="5">
    <location>
        <begin position="41"/>
        <end position="61"/>
    </location>
</feature>
<feature type="transmembrane region" description="Helical" evidence="5">
    <location>
        <begin position="360"/>
        <end position="381"/>
    </location>
</feature>